<dbReference type="Proteomes" id="UP000000286">
    <property type="component" value="Chromosome IV"/>
</dbReference>
<accession>C8Z5R7</accession>
<protein>
    <submittedName>
        <fullName evidence="1">EC1118_1D0_6480p</fullName>
    </submittedName>
</protein>
<gene>
    <name evidence="1" type="ORF">EC1118_1D0_6480g</name>
</gene>
<name>C8Z5R7_YEAS8</name>
<organism evidence="1 2">
    <name type="scientific">Saccharomyces cerevisiae (strain Lalvin EC1118 / Prise de mousse)</name>
    <name type="common">Baker's yeast</name>
    <dbReference type="NCBI Taxonomy" id="643680"/>
    <lineage>
        <taxon>Eukaryota</taxon>
        <taxon>Fungi</taxon>
        <taxon>Dikarya</taxon>
        <taxon>Ascomycota</taxon>
        <taxon>Saccharomycotina</taxon>
        <taxon>Saccharomycetes</taxon>
        <taxon>Saccharomycetales</taxon>
        <taxon>Saccharomycetaceae</taxon>
        <taxon>Saccharomyces</taxon>
    </lineage>
</organism>
<evidence type="ECO:0000313" key="1">
    <source>
        <dbReference type="EMBL" id="CAY78856.1"/>
    </source>
</evidence>
<dbReference type="EMBL" id="FN393063">
    <property type="protein sequence ID" value="CAY78856.1"/>
    <property type="molecule type" value="Genomic_DNA"/>
</dbReference>
<reference evidence="1 2" key="1">
    <citation type="journal article" date="2009" name="Proc. Natl. Acad. Sci. U.S.A.">
        <title>Eukaryote-to-eukaryote gene transfer events revealed by the genome sequence of the wine yeast Saccharomyces cerevisiae EC1118.</title>
        <authorList>
            <person name="Novo M."/>
            <person name="Bigey F."/>
            <person name="Beyne E."/>
            <person name="Galeote V."/>
            <person name="Gavory F."/>
            <person name="Mallet S."/>
            <person name="Cambot B."/>
            <person name="Legras J.L."/>
            <person name="Wincker P."/>
            <person name="Casaregola S."/>
            <person name="Dequin S."/>
        </authorList>
    </citation>
    <scope>NUCLEOTIDE SEQUENCE [LARGE SCALE GENOMIC DNA]</scope>
    <source>
        <strain evidence="2">Lalvin EC1118 / Prise de mousse</strain>
    </source>
</reference>
<evidence type="ECO:0000313" key="2">
    <source>
        <dbReference type="Proteomes" id="UP000000286"/>
    </source>
</evidence>
<dbReference type="AlphaFoldDB" id="C8Z5R7"/>
<proteinExistence type="predicted"/>
<sequence>MLALISGKLSSNCEASLNSLVESIVSSMLLLCLFLTGPSFSSPLLAFGTLVGDTTCVCVVFRLDLINPTGVNSMFFKLPFGRCDASSMSVYQPFFALCGL</sequence>
<dbReference type="HOGENOM" id="CLU_2308248_0_0_1"/>